<reference evidence="1" key="1">
    <citation type="journal article" date="2021" name="Proc. Natl. Acad. Sci. U.S.A.">
        <title>A Catalog of Tens of Thousands of Viruses from Human Metagenomes Reveals Hidden Associations with Chronic Diseases.</title>
        <authorList>
            <person name="Tisza M.J."/>
            <person name="Buck C.B."/>
        </authorList>
    </citation>
    <scope>NUCLEOTIDE SEQUENCE</scope>
    <source>
        <strain evidence="1">CttKr9</strain>
    </source>
</reference>
<dbReference type="EMBL" id="BK016191">
    <property type="protein sequence ID" value="DAG01352.1"/>
    <property type="molecule type" value="Genomic_DNA"/>
</dbReference>
<protein>
    <submittedName>
        <fullName evidence="1">Putative HNHc nuclease</fullName>
    </submittedName>
</protein>
<accession>A0A8S5V3L0</accession>
<proteinExistence type="predicted"/>
<sequence length="269" mass="32444">MSKRMSRENQKLIYWFIDCYAYKLKGVDINWQTSKQKPAISDYFLYKAKEDLKKLYIRHSGINLKGYKPFKNIEEKLRIRLNEVLDKNYTKETKINIVTNDLIDFVREEMQRFLLTLTGTFSLKLDMMSNNGAIAFTNYLFDYFLQNDIAMWEEMQMLYKQQNEEKYIYSMLKHRKCAVCGKYHTESNSIDLEHWDSIASTHGTYKKDTGQEGRYISLCRLHHNQKHSWGVQTFERKYDVRGIYLDNEQIKELKKIYKNHFKAFKEDKE</sequence>
<evidence type="ECO:0000313" key="1">
    <source>
        <dbReference type="EMBL" id="DAG01352.1"/>
    </source>
</evidence>
<dbReference type="InterPro" id="IPR041242">
    <property type="entry name" value="HNHc_6"/>
</dbReference>
<name>A0A8S5V3L0_9CAUD</name>
<organism evidence="1">
    <name type="scientific">Siphoviridae sp. cttKr9</name>
    <dbReference type="NCBI Taxonomy" id="2825706"/>
    <lineage>
        <taxon>Viruses</taxon>
        <taxon>Duplodnaviria</taxon>
        <taxon>Heunggongvirae</taxon>
        <taxon>Uroviricota</taxon>
        <taxon>Caudoviricetes</taxon>
    </lineage>
</organism>
<dbReference type="Pfam" id="PF16784">
    <property type="entry name" value="HNHc_6"/>
    <property type="match status" value="1"/>
</dbReference>